<dbReference type="InterPro" id="IPR016054">
    <property type="entry name" value="LY6_UPA_recep-like"/>
</dbReference>
<evidence type="ECO:0000256" key="1">
    <source>
        <dbReference type="ARBA" id="ARBA00004613"/>
    </source>
</evidence>
<evidence type="ECO:0000256" key="2">
    <source>
        <dbReference type="ARBA" id="ARBA00022525"/>
    </source>
</evidence>
<dbReference type="EMBL" id="MK457716">
    <property type="protein sequence ID" value="QDH44597.1"/>
    <property type="molecule type" value="mRNA"/>
</dbReference>
<organism evidence="5">
    <name type="scientific">Hyloscirtus phyllognathus</name>
    <name type="common">Roque treefrog</name>
    <dbReference type="NCBI Taxonomy" id="371702"/>
    <lineage>
        <taxon>Eukaryota</taxon>
        <taxon>Metazoa</taxon>
        <taxon>Chordata</taxon>
        <taxon>Craniata</taxon>
        <taxon>Vertebrata</taxon>
        <taxon>Euteleostomi</taxon>
        <taxon>Amphibia</taxon>
        <taxon>Batrachia</taxon>
        <taxon>Anura</taxon>
        <taxon>Neobatrachia</taxon>
        <taxon>Hyloidea</taxon>
        <taxon>Hylidae</taxon>
        <taxon>Hylinae</taxon>
        <taxon>Cophomantini</taxon>
        <taxon>Hyloscirtus</taxon>
    </lineage>
</organism>
<sequence length="201" mass="21899">MKYLVVFLVIAMGEITIGEAKSCLQCQAEGTNDCTGSPVTCQDNFDSCTTSFTFMSFLNSFKSVVTKGCTSILPLCYNDITLAAHNAKLVHHNQCCYQDNCNVGSIIMPRQNTTKNGYYCPSCFVEGSTVCNRPAKYACYGNNEDCFEYIGAGVFPGGQPNKYYIAGCITKKACTYKYSTILRSLIGYGAIRCSSGQTANN</sequence>
<dbReference type="GO" id="GO:0005576">
    <property type="term" value="C:extracellular region"/>
    <property type="evidence" value="ECO:0007669"/>
    <property type="project" value="UniProtKB-SubCell"/>
</dbReference>
<dbReference type="InterPro" id="IPR045860">
    <property type="entry name" value="Snake_toxin-like_sf"/>
</dbReference>
<feature type="domain" description="UPAR/Ly6" evidence="4">
    <location>
        <begin position="118"/>
        <end position="180"/>
    </location>
</feature>
<dbReference type="Pfam" id="PF00021">
    <property type="entry name" value="UPAR_LY6"/>
    <property type="match status" value="2"/>
</dbReference>
<protein>
    <submittedName>
        <fullName evidence="5">Sodefrin-like factor E</fullName>
    </submittedName>
</protein>
<feature type="signal peptide" evidence="3">
    <location>
        <begin position="1"/>
        <end position="20"/>
    </location>
</feature>
<feature type="chain" id="PRO_5021786806" evidence="3">
    <location>
        <begin position="21"/>
        <end position="201"/>
    </location>
</feature>
<evidence type="ECO:0000313" key="5">
    <source>
        <dbReference type="EMBL" id="QDH44597.1"/>
    </source>
</evidence>
<evidence type="ECO:0000259" key="4">
    <source>
        <dbReference type="Pfam" id="PF00021"/>
    </source>
</evidence>
<reference evidence="5" key="1">
    <citation type="journal article" date="2019" name="Mol. Biol. Evol.">
        <title>Multiple Independent Recruitment of Sodefrin Precursor-like Factors in Anuran Sexually Dimorphic Glands.</title>
        <authorList>
            <person name="Bossuyt F."/>
            <person name="Schulte L.M."/>
            <person name="Maex M."/>
            <person name="Janssenswillen S."/>
            <person name="Yu Novikova P."/>
            <person name="Biju S.D."/>
            <person name="Van de Peer Y."/>
            <person name="Matthijs S."/>
            <person name="Roelants K."/>
            <person name="Martel A."/>
            <person name="Van Bocxlaer I."/>
        </authorList>
    </citation>
    <scope>NUCLEOTIDE SEQUENCE</scope>
    <source>
        <tissue evidence="5">Mental gland</tissue>
    </source>
</reference>
<dbReference type="InterPro" id="IPR050918">
    <property type="entry name" value="CNF-like_PLA2_Inhibitor"/>
</dbReference>
<comment type="subcellular location">
    <subcellularLocation>
        <location evidence="1">Secreted</location>
    </subcellularLocation>
</comment>
<dbReference type="PANTHER" id="PTHR20914:SF9">
    <property type="entry name" value="COILED, ISOFORM A"/>
    <property type="match status" value="1"/>
</dbReference>
<dbReference type="Gene3D" id="2.10.60.10">
    <property type="entry name" value="CD59"/>
    <property type="match status" value="2"/>
</dbReference>
<dbReference type="AlphaFoldDB" id="A0A513ZV87"/>
<keyword evidence="2" id="KW-0964">Secreted</keyword>
<evidence type="ECO:0000256" key="3">
    <source>
        <dbReference type="SAM" id="SignalP"/>
    </source>
</evidence>
<dbReference type="SUPFAM" id="SSF57302">
    <property type="entry name" value="Snake toxin-like"/>
    <property type="match status" value="2"/>
</dbReference>
<name>A0A513ZV87_9NEOB</name>
<proteinExistence type="evidence at transcript level"/>
<accession>A0A513ZV87</accession>
<feature type="domain" description="UPAR/Ly6" evidence="4">
    <location>
        <begin position="21"/>
        <end position="103"/>
    </location>
</feature>
<dbReference type="PANTHER" id="PTHR20914">
    <property type="entry name" value="LY6/PLAUR DOMAIN-CONTAINING PROTEIN 8"/>
    <property type="match status" value="1"/>
</dbReference>
<keyword evidence="3" id="KW-0732">Signal</keyword>